<feature type="transmembrane region" description="Helical" evidence="1">
    <location>
        <begin position="42"/>
        <end position="60"/>
    </location>
</feature>
<keyword evidence="3" id="KW-1185">Reference proteome</keyword>
<keyword evidence="1" id="KW-1133">Transmembrane helix</keyword>
<gene>
    <name evidence="2" type="ORF">DNG_02060</name>
</gene>
<dbReference type="EMBL" id="ONZQ02000002">
    <property type="protein sequence ID" value="SPN99021.1"/>
    <property type="molecule type" value="Genomic_DNA"/>
</dbReference>
<feature type="transmembrane region" description="Helical" evidence="1">
    <location>
        <begin position="110"/>
        <end position="129"/>
    </location>
</feature>
<keyword evidence="1" id="KW-0472">Membrane</keyword>
<dbReference type="AlphaFoldDB" id="A0AAE8MSQ1"/>
<dbReference type="Proteomes" id="UP001187682">
    <property type="component" value="Unassembled WGS sequence"/>
</dbReference>
<reference evidence="2" key="1">
    <citation type="submission" date="2018-03" db="EMBL/GenBank/DDBJ databases">
        <authorList>
            <person name="Guldener U."/>
        </authorList>
    </citation>
    <scope>NUCLEOTIDE SEQUENCE</scope>
</reference>
<accession>A0AAE8MSQ1</accession>
<name>A0AAE8MSQ1_9PEZI</name>
<protein>
    <submittedName>
        <fullName evidence="2">Uncharacterized protein</fullName>
    </submittedName>
</protein>
<comment type="caution">
    <text evidence="2">The sequence shown here is derived from an EMBL/GenBank/DDBJ whole genome shotgun (WGS) entry which is preliminary data.</text>
</comment>
<evidence type="ECO:0000313" key="3">
    <source>
        <dbReference type="Proteomes" id="UP001187682"/>
    </source>
</evidence>
<organism evidence="2 3">
    <name type="scientific">Cephalotrichum gorgonifer</name>
    <dbReference type="NCBI Taxonomy" id="2041049"/>
    <lineage>
        <taxon>Eukaryota</taxon>
        <taxon>Fungi</taxon>
        <taxon>Dikarya</taxon>
        <taxon>Ascomycota</taxon>
        <taxon>Pezizomycotina</taxon>
        <taxon>Sordariomycetes</taxon>
        <taxon>Hypocreomycetidae</taxon>
        <taxon>Microascales</taxon>
        <taxon>Microascaceae</taxon>
        <taxon>Cephalotrichum</taxon>
    </lineage>
</organism>
<proteinExistence type="predicted"/>
<sequence length="130" mass="13874">MLTAAVPFLLHALTELIASSTFLLSPSSHIPSPSSQATLVSHLLGGALIHSALTGLIFAFRDVWDDTARRVALAFGLWHLFPCYRAVARIRTGMGGKPQPEPERSTLGGPVLHLGVHGGLLVLFIWSAAQ</sequence>
<evidence type="ECO:0000313" key="2">
    <source>
        <dbReference type="EMBL" id="SPN99021.1"/>
    </source>
</evidence>
<evidence type="ECO:0000256" key="1">
    <source>
        <dbReference type="SAM" id="Phobius"/>
    </source>
</evidence>
<keyword evidence="1" id="KW-0812">Transmembrane</keyword>